<comment type="caution">
    <text evidence="7">The sequence shown here is derived from an EMBL/GenBank/DDBJ whole genome shotgun (WGS) entry which is preliminary data.</text>
</comment>
<evidence type="ECO:0000256" key="5">
    <source>
        <dbReference type="ARBA" id="ARBA00023136"/>
    </source>
</evidence>
<dbReference type="GO" id="GO:0015232">
    <property type="term" value="F:heme transmembrane transporter activity"/>
    <property type="evidence" value="ECO:0007669"/>
    <property type="project" value="InterPro"/>
</dbReference>
<feature type="transmembrane region" description="Helical" evidence="6">
    <location>
        <begin position="128"/>
        <end position="154"/>
    </location>
</feature>
<proteinExistence type="inferred from homology"/>
<name>A0A6L2R5D0_9BACT</name>
<protein>
    <submittedName>
        <fullName evidence="7">Cytochrome c-type biogenesis protein, heme ABC exporter transmembrane protein CcmB</fullName>
    </submittedName>
</protein>
<evidence type="ECO:0000256" key="2">
    <source>
        <dbReference type="ARBA" id="ARBA00010544"/>
    </source>
</evidence>
<keyword evidence="4 6" id="KW-1133">Transmembrane helix</keyword>
<feature type="transmembrane region" description="Helical" evidence="6">
    <location>
        <begin position="21"/>
        <end position="43"/>
    </location>
</feature>
<feature type="transmembrane region" description="Helical" evidence="6">
    <location>
        <begin position="95"/>
        <end position="122"/>
    </location>
</feature>
<dbReference type="AlphaFoldDB" id="A0A6L2R5D0"/>
<organism evidence="7 8">
    <name type="scientific">Candidatus Desulfovibrio kirbyi</name>
    <dbReference type="NCBI Taxonomy" id="2696086"/>
    <lineage>
        <taxon>Bacteria</taxon>
        <taxon>Pseudomonadati</taxon>
        <taxon>Thermodesulfobacteriota</taxon>
        <taxon>Desulfovibrionia</taxon>
        <taxon>Desulfovibrionales</taxon>
        <taxon>Desulfovibrionaceae</taxon>
        <taxon>Desulfovibrio</taxon>
    </lineage>
</organism>
<accession>A0A6L2R5D0</accession>
<dbReference type="InterPro" id="IPR003544">
    <property type="entry name" value="Cyt_c_biogenesis_CcmB"/>
</dbReference>
<comment type="subcellular location">
    <subcellularLocation>
        <location evidence="1">Membrane</location>
        <topology evidence="1">Multi-pass membrane protein</topology>
    </subcellularLocation>
</comment>
<feature type="transmembrane region" description="Helical" evidence="6">
    <location>
        <begin position="199"/>
        <end position="221"/>
    </location>
</feature>
<keyword evidence="5 6" id="KW-0472">Membrane</keyword>
<comment type="similarity">
    <text evidence="2">Belongs to the CcmB/CycW/HelB family.</text>
</comment>
<evidence type="ECO:0000256" key="4">
    <source>
        <dbReference type="ARBA" id="ARBA00022989"/>
    </source>
</evidence>
<dbReference type="Pfam" id="PF03379">
    <property type="entry name" value="CcmB"/>
    <property type="match status" value="1"/>
</dbReference>
<gene>
    <name evidence="7" type="primary">ccmB</name>
    <name evidence="7" type="ORF">ZNDK_0496</name>
</gene>
<dbReference type="GO" id="GO:0017004">
    <property type="term" value="P:cytochrome complex assembly"/>
    <property type="evidence" value="ECO:0007669"/>
    <property type="project" value="InterPro"/>
</dbReference>
<evidence type="ECO:0000313" key="8">
    <source>
        <dbReference type="Proteomes" id="UP000505077"/>
    </source>
</evidence>
<reference evidence="7 8" key="1">
    <citation type="journal article" date="2020" name="ISME J.">
        <title>Parallel Reductive Genome Evolution in Desulfovibrio Ectosymbionts Independently Acquired by Trichonympha Protists in the Termite Gut.</title>
        <authorList>
            <person name="Takeuchi M."/>
            <person name="Kuwahara H."/>
            <person name="Murakami T."/>
            <person name="Takahashi K."/>
            <person name="Kajitani R."/>
            <person name="Toyoda A."/>
            <person name="Itoh T."/>
            <person name="Ohkuma M."/>
            <person name="Hongoh Y."/>
        </authorList>
    </citation>
    <scope>NUCLEOTIDE SEQUENCE [LARGE SCALE GENOMIC DNA]</scope>
    <source>
        <strain evidence="7">ZnDsv-02</strain>
    </source>
</reference>
<evidence type="ECO:0000256" key="1">
    <source>
        <dbReference type="ARBA" id="ARBA00004141"/>
    </source>
</evidence>
<dbReference type="EMBL" id="BLLL01000004">
    <property type="protein sequence ID" value="GFH62725.1"/>
    <property type="molecule type" value="Genomic_DNA"/>
</dbReference>
<evidence type="ECO:0000256" key="3">
    <source>
        <dbReference type="ARBA" id="ARBA00022692"/>
    </source>
</evidence>
<sequence>MVRLIAAVVRKDLTLTLLRGNGLVQALLLGLLLFFVFSLSQGVGERASPQSAATVFWLSSTFCQVLIFSQIYALEEITNARFGLLLVPAPIQAVWLGKAIAGFCLLLLAQLVFLPAAIVFLGQTVSGALLPALLALLLVDTGMCALGSLIGALAQGQGTRESLMSIVFFPLLVPLLLAGIGVCSQTLGTESPDDADIWLRLACAFDAVFFGAGLLLFGFLYSGDD</sequence>
<evidence type="ECO:0000256" key="6">
    <source>
        <dbReference type="SAM" id="Phobius"/>
    </source>
</evidence>
<dbReference type="Proteomes" id="UP000505077">
    <property type="component" value="Unassembled WGS sequence"/>
</dbReference>
<feature type="transmembrane region" description="Helical" evidence="6">
    <location>
        <begin position="166"/>
        <end position="187"/>
    </location>
</feature>
<feature type="transmembrane region" description="Helical" evidence="6">
    <location>
        <begin position="55"/>
        <end position="74"/>
    </location>
</feature>
<evidence type="ECO:0000313" key="7">
    <source>
        <dbReference type="EMBL" id="GFH62725.1"/>
    </source>
</evidence>
<keyword evidence="3 6" id="KW-0812">Transmembrane</keyword>
<dbReference type="GO" id="GO:0016020">
    <property type="term" value="C:membrane"/>
    <property type="evidence" value="ECO:0007669"/>
    <property type="project" value="UniProtKB-SubCell"/>
</dbReference>